<accession>A0A1M7FUN8</accession>
<dbReference type="PANTHER" id="PTHR43140:SF1">
    <property type="entry name" value="TYPE I RESTRICTION ENZYME ECOKI SPECIFICITY SUBUNIT"/>
    <property type="match status" value="1"/>
</dbReference>
<evidence type="ECO:0000256" key="3">
    <source>
        <dbReference type="ARBA" id="ARBA00023125"/>
    </source>
</evidence>
<dbReference type="STRING" id="337701.SAMN05444398_109131"/>
<dbReference type="CDD" id="cd17261">
    <property type="entry name" value="RMtype1_S_EcoKI-TRD2-CR2_like"/>
    <property type="match status" value="1"/>
</dbReference>
<evidence type="ECO:0000256" key="1">
    <source>
        <dbReference type="ARBA" id="ARBA00010923"/>
    </source>
</evidence>
<dbReference type="Gene3D" id="3.90.220.20">
    <property type="entry name" value="DNA methylase specificity domains"/>
    <property type="match status" value="2"/>
</dbReference>
<dbReference type="AlphaFoldDB" id="A0A1M7FUN8"/>
<name>A0A1M7FUN8_9RHOB</name>
<dbReference type="OrthoDB" id="164285at2"/>
<dbReference type="GO" id="GO:0009307">
    <property type="term" value="P:DNA restriction-modification system"/>
    <property type="evidence" value="ECO:0007669"/>
    <property type="project" value="UniProtKB-KW"/>
</dbReference>
<keyword evidence="4" id="KW-0175">Coiled coil</keyword>
<comment type="similarity">
    <text evidence="1">Belongs to the type-I restriction system S methylase family.</text>
</comment>
<keyword evidence="7" id="KW-1185">Reference proteome</keyword>
<keyword evidence="2" id="KW-0680">Restriction system</keyword>
<dbReference type="InterPro" id="IPR051212">
    <property type="entry name" value="Type-I_RE_S_subunit"/>
</dbReference>
<dbReference type="InterPro" id="IPR044946">
    <property type="entry name" value="Restrct_endonuc_typeI_TRD_sf"/>
</dbReference>
<evidence type="ECO:0000259" key="5">
    <source>
        <dbReference type="Pfam" id="PF01420"/>
    </source>
</evidence>
<dbReference type="SUPFAM" id="SSF116734">
    <property type="entry name" value="DNA methylase specificity domain"/>
    <property type="match status" value="2"/>
</dbReference>
<feature type="coiled-coil region" evidence="4">
    <location>
        <begin position="234"/>
        <end position="264"/>
    </location>
</feature>
<dbReference type="CDD" id="cd17254">
    <property type="entry name" value="RMtype1_S_FclI-TRD1-CR1_like"/>
    <property type="match status" value="1"/>
</dbReference>
<proteinExistence type="inferred from homology"/>
<dbReference type="EMBL" id="FRBR01000009">
    <property type="protein sequence ID" value="SHM07716.1"/>
    <property type="molecule type" value="Genomic_DNA"/>
</dbReference>
<evidence type="ECO:0000256" key="4">
    <source>
        <dbReference type="SAM" id="Coils"/>
    </source>
</evidence>
<dbReference type="GO" id="GO:0003677">
    <property type="term" value="F:DNA binding"/>
    <property type="evidence" value="ECO:0007669"/>
    <property type="project" value="UniProtKB-KW"/>
</dbReference>
<dbReference type="RefSeq" id="WP_073035582.1">
    <property type="nucleotide sequence ID" value="NZ_BMLR01000010.1"/>
</dbReference>
<dbReference type="InterPro" id="IPR000055">
    <property type="entry name" value="Restrct_endonuc_typeI_TRD"/>
</dbReference>
<evidence type="ECO:0000313" key="6">
    <source>
        <dbReference type="EMBL" id="SHM07716.1"/>
    </source>
</evidence>
<reference evidence="6 7" key="1">
    <citation type="submission" date="2016-11" db="EMBL/GenBank/DDBJ databases">
        <authorList>
            <person name="Jaros S."/>
            <person name="Januszkiewicz K."/>
            <person name="Wedrychowicz H."/>
        </authorList>
    </citation>
    <scope>NUCLEOTIDE SEQUENCE [LARGE SCALE GENOMIC DNA]</scope>
    <source>
        <strain evidence="6 7">DSM 29589</strain>
    </source>
</reference>
<keyword evidence="3" id="KW-0238">DNA-binding</keyword>
<organism evidence="6 7">
    <name type="scientific">Roseovarius pacificus</name>
    <dbReference type="NCBI Taxonomy" id="337701"/>
    <lineage>
        <taxon>Bacteria</taxon>
        <taxon>Pseudomonadati</taxon>
        <taxon>Pseudomonadota</taxon>
        <taxon>Alphaproteobacteria</taxon>
        <taxon>Rhodobacterales</taxon>
        <taxon>Roseobacteraceae</taxon>
        <taxon>Roseovarius</taxon>
    </lineage>
</organism>
<feature type="domain" description="Type I restriction modification DNA specificity" evidence="5">
    <location>
        <begin position="414"/>
        <end position="543"/>
    </location>
</feature>
<sequence length="574" mass="64902">MTAERLLKVYEQISEAPDAIARLRRFVLDLAVRGKLVEQDAGDEPATRQLVRIAEAKSQLDLKERKTKKKAVDPSITELAFDLPLGWDEARLSDLVRVVNGRAYKKSELLSEGTPVLRVGNLFTSDYWYYSDLELEDDKYCDEGDLIYAWSASFGPFIWSGPRAIFHYHIWKLPLFSEKYLSKNFVYLFLQQKTREIKDAGHGISMIHMTKEKMEQLAVPVPPIAEQHRIVAKVDELMALCDRLEEARKTREETRDKLTAASLARLTAPDTTSDDFPTHANFALEALPALTTRPDQIKTLRQSILNLAVRGKLVEQDPADEPASELLEAIEMKRRELIKAGEIRKQKPMSALESKEIPFYVPHAWTWCRLGSLVLSSDAGWSPRTENHARQGDAWGVLKVSAVSWDHFDPEANKQVLKGTEPRLQAQVRINDFLISRANTAELVARAALVIDEPHNLMMSDKIVRLRLAENCDHRFVWLVNNNADYARKYYASNATGVSPSMKNVSRAVILNLPIPLPPIAEQHRIVAKVDTLMALCDRLEAALATTDTTRTRLLEALLHEALEPSQNALEAAE</sequence>
<feature type="domain" description="Type I restriction modification DNA specificity" evidence="5">
    <location>
        <begin position="84"/>
        <end position="249"/>
    </location>
</feature>
<gene>
    <name evidence="6" type="ORF">SAMN05444398_109131</name>
</gene>
<dbReference type="PANTHER" id="PTHR43140">
    <property type="entry name" value="TYPE-1 RESTRICTION ENZYME ECOKI SPECIFICITY PROTEIN"/>
    <property type="match status" value="1"/>
</dbReference>
<dbReference type="Proteomes" id="UP000183974">
    <property type="component" value="Unassembled WGS sequence"/>
</dbReference>
<evidence type="ECO:0000313" key="7">
    <source>
        <dbReference type="Proteomes" id="UP000183974"/>
    </source>
</evidence>
<evidence type="ECO:0000256" key="2">
    <source>
        <dbReference type="ARBA" id="ARBA00022747"/>
    </source>
</evidence>
<protein>
    <submittedName>
        <fullName evidence="6">Type I restriction enzyme, S subunit</fullName>
    </submittedName>
</protein>
<dbReference type="Pfam" id="PF01420">
    <property type="entry name" value="Methylase_S"/>
    <property type="match status" value="2"/>
</dbReference>